<proteinExistence type="predicted"/>
<dbReference type="Proteomes" id="UP000827973">
    <property type="component" value="Segment"/>
</dbReference>
<protein>
    <submittedName>
        <fullName evidence="1">Uncharacterized protein</fullName>
    </submittedName>
</protein>
<organism evidence="1 2">
    <name type="scientific">Erwinia phage pEa_SNUABM_1</name>
    <dbReference type="NCBI Taxonomy" id="2869543"/>
    <lineage>
        <taxon>Viruses</taxon>
        <taxon>Duplodnaviria</taxon>
        <taxon>Heunggongvirae</taxon>
        <taxon>Uroviricota</taxon>
        <taxon>Caudoviricetes</taxon>
        <taxon>Alexandravirus</taxon>
        <taxon>Alexandravirus SNUABM1</taxon>
    </lineage>
</organism>
<evidence type="ECO:0000313" key="2">
    <source>
        <dbReference type="Proteomes" id="UP000827973"/>
    </source>
</evidence>
<accession>A0AAE8C134</accession>
<gene>
    <name evidence="1" type="ORF">pEaSNUABM1_00087</name>
</gene>
<reference evidence="1 2" key="1">
    <citation type="submission" date="2021-06" db="EMBL/GenBank/DDBJ databases">
        <title>Complete genome sequence of Erwinia phage pEa_SNUABM_1.</title>
        <authorList>
            <person name="Kim S.G."/>
            <person name="Park S.C."/>
        </authorList>
    </citation>
    <scope>NUCLEOTIDE SEQUENCE [LARGE SCALE GENOMIC DNA]</scope>
</reference>
<evidence type="ECO:0000313" key="1">
    <source>
        <dbReference type="EMBL" id="QZE57296.1"/>
    </source>
</evidence>
<dbReference type="EMBL" id="MZ443776">
    <property type="protein sequence ID" value="QZE57296.1"/>
    <property type="molecule type" value="Genomic_DNA"/>
</dbReference>
<sequence>MKIINTRTMAQSVVGSNANTANLVNDPNVGAGWNIFAFSGKLPTSKEGFDAAFNNKSLADMYNQSIGIVRNPITGIENGNVIALALQSQYIPKGVSYYGTVGTAAIVVSQLVPNRITRSGLTDRNISLIMGAGSVAVPATRFAGVDIDVEFDAAVTVTHLKFNSTVTDGFQLVALSDDGQTESTLGTATSITGDATVLALSAPKASKRYRFKSANLTTQSAMRILLSSVDVPSASVVTSPTWAALAHCNTFTHGDINYSDEIMYTAGAVGTQGPFKLTDQVIPNRKNMMYCPKLRFTQRSS</sequence>
<keyword evidence="2" id="KW-1185">Reference proteome</keyword>
<name>A0AAE8C134_9CAUD</name>